<dbReference type="Proteomes" id="UP001164250">
    <property type="component" value="Chromosome 7"/>
</dbReference>
<keyword evidence="2" id="KW-1185">Reference proteome</keyword>
<accession>A0ACC1B4S7</accession>
<gene>
    <name evidence="1" type="ORF">Patl1_25841</name>
</gene>
<name>A0ACC1B4S7_9ROSI</name>
<dbReference type="EMBL" id="CM047903">
    <property type="protein sequence ID" value="KAJ0093818.1"/>
    <property type="molecule type" value="Genomic_DNA"/>
</dbReference>
<sequence>MANLRIPSFILPILLISLSSFSYNANLVGARQLLETPLPDLPKPKLPELPPLPKVGLPPKPELPELPKPELPKLPELPKPELPAVPHLPSLPKPTLPKDFPIVPTHSTNP</sequence>
<reference evidence="2" key="1">
    <citation type="journal article" date="2023" name="G3 (Bethesda)">
        <title>Genome assembly and association tests identify interacting loci associated with vigor, precocity, and sex in interspecific pistachio rootstocks.</title>
        <authorList>
            <person name="Palmer W."/>
            <person name="Jacygrad E."/>
            <person name="Sagayaradj S."/>
            <person name="Cavanaugh K."/>
            <person name="Han R."/>
            <person name="Bertier L."/>
            <person name="Beede B."/>
            <person name="Kafkas S."/>
            <person name="Golino D."/>
            <person name="Preece J."/>
            <person name="Michelmore R."/>
        </authorList>
    </citation>
    <scope>NUCLEOTIDE SEQUENCE [LARGE SCALE GENOMIC DNA]</scope>
</reference>
<protein>
    <submittedName>
        <fullName evidence="1">Uncharacterized protein</fullName>
    </submittedName>
</protein>
<organism evidence="1 2">
    <name type="scientific">Pistacia atlantica</name>
    <dbReference type="NCBI Taxonomy" id="434234"/>
    <lineage>
        <taxon>Eukaryota</taxon>
        <taxon>Viridiplantae</taxon>
        <taxon>Streptophyta</taxon>
        <taxon>Embryophyta</taxon>
        <taxon>Tracheophyta</taxon>
        <taxon>Spermatophyta</taxon>
        <taxon>Magnoliopsida</taxon>
        <taxon>eudicotyledons</taxon>
        <taxon>Gunneridae</taxon>
        <taxon>Pentapetalae</taxon>
        <taxon>rosids</taxon>
        <taxon>malvids</taxon>
        <taxon>Sapindales</taxon>
        <taxon>Anacardiaceae</taxon>
        <taxon>Pistacia</taxon>
    </lineage>
</organism>
<proteinExistence type="predicted"/>
<evidence type="ECO:0000313" key="2">
    <source>
        <dbReference type="Proteomes" id="UP001164250"/>
    </source>
</evidence>
<comment type="caution">
    <text evidence="1">The sequence shown here is derived from an EMBL/GenBank/DDBJ whole genome shotgun (WGS) entry which is preliminary data.</text>
</comment>
<evidence type="ECO:0000313" key="1">
    <source>
        <dbReference type="EMBL" id="KAJ0093818.1"/>
    </source>
</evidence>